<dbReference type="PANTHER" id="PTHR48105">
    <property type="entry name" value="THIOREDOXIN REDUCTASE 1-RELATED-RELATED"/>
    <property type="match status" value="1"/>
</dbReference>
<dbReference type="EMBL" id="VSSQ01019636">
    <property type="protein sequence ID" value="MPM63850.1"/>
    <property type="molecule type" value="Genomic_DNA"/>
</dbReference>
<keyword evidence="4 6" id="KW-0560">Oxidoreductase</keyword>
<dbReference type="AlphaFoldDB" id="A0A645BEH6"/>
<dbReference type="InterPro" id="IPR023753">
    <property type="entry name" value="FAD/NAD-binding_dom"/>
</dbReference>
<comment type="caution">
    <text evidence="6">The sequence shown here is derived from an EMBL/GenBank/DDBJ whole genome shotgun (WGS) entry which is preliminary data.</text>
</comment>
<dbReference type="InterPro" id="IPR022890">
    <property type="entry name" value="Fd--NADP_Rdtase_type_2"/>
</dbReference>
<evidence type="ECO:0000259" key="5">
    <source>
        <dbReference type="Pfam" id="PF07992"/>
    </source>
</evidence>
<dbReference type="PRINTS" id="PR00368">
    <property type="entry name" value="FADPNR"/>
</dbReference>
<dbReference type="InterPro" id="IPR050097">
    <property type="entry name" value="Ferredoxin-NADP_redctase_2"/>
</dbReference>
<organism evidence="6">
    <name type="scientific">bioreactor metagenome</name>
    <dbReference type="NCBI Taxonomy" id="1076179"/>
    <lineage>
        <taxon>unclassified sequences</taxon>
        <taxon>metagenomes</taxon>
        <taxon>ecological metagenomes</taxon>
    </lineage>
</organism>
<proteinExistence type="inferred from homology"/>
<dbReference type="GO" id="GO:0004324">
    <property type="term" value="F:ferredoxin-NADP+ reductase activity"/>
    <property type="evidence" value="ECO:0007669"/>
    <property type="project" value="UniProtKB-EC"/>
</dbReference>
<dbReference type="SUPFAM" id="SSF51905">
    <property type="entry name" value="FAD/NAD(P)-binding domain"/>
    <property type="match status" value="1"/>
</dbReference>
<dbReference type="Pfam" id="PF07992">
    <property type="entry name" value="Pyr_redox_2"/>
    <property type="match status" value="1"/>
</dbReference>
<evidence type="ECO:0000256" key="3">
    <source>
        <dbReference type="ARBA" id="ARBA00022857"/>
    </source>
</evidence>
<protein>
    <submittedName>
        <fullName evidence="6">Ferredoxin--NADP reductase</fullName>
        <ecNumber evidence="6">1.18.1.2</ecNumber>
    </submittedName>
</protein>
<dbReference type="EC" id="1.18.1.2" evidence="6"/>
<dbReference type="Gene3D" id="3.50.50.60">
    <property type="entry name" value="FAD/NAD(P)-binding domain"/>
    <property type="match status" value="2"/>
</dbReference>
<keyword evidence="2" id="KW-0274">FAD</keyword>
<evidence type="ECO:0000256" key="1">
    <source>
        <dbReference type="ARBA" id="ARBA00022630"/>
    </source>
</evidence>
<dbReference type="PRINTS" id="PR00469">
    <property type="entry name" value="PNDRDTASEII"/>
</dbReference>
<evidence type="ECO:0000313" key="6">
    <source>
        <dbReference type="EMBL" id="MPM63850.1"/>
    </source>
</evidence>
<name>A0A645BEH6_9ZZZZ</name>
<dbReference type="InterPro" id="IPR036188">
    <property type="entry name" value="FAD/NAD-bd_sf"/>
</dbReference>
<accession>A0A645BEH6</accession>
<reference evidence="6" key="1">
    <citation type="submission" date="2019-08" db="EMBL/GenBank/DDBJ databases">
        <authorList>
            <person name="Kucharzyk K."/>
            <person name="Murdoch R.W."/>
            <person name="Higgins S."/>
            <person name="Loffler F."/>
        </authorList>
    </citation>
    <scope>NUCLEOTIDE SEQUENCE</scope>
</reference>
<keyword evidence="3" id="KW-0521">NADP</keyword>
<dbReference type="HAMAP" id="MF_01685">
    <property type="entry name" value="FENR2"/>
    <property type="match status" value="1"/>
</dbReference>
<evidence type="ECO:0000256" key="4">
    <source>
        <dbReference type="ARBA" id="ARBA00023002"/>
    </source>
</evidence>
<evidence type="ECO:0000256" key="2">
    <source>
        <dbReference type="ARBA" id="ARBA00022827"/>
    </source>
</evidence>
<sequence length="311" mass="33987">MTYDVIIIGAGPSGLTAGIYARSKMMKTLILDASDVGGQLTALYPEKGIHNYPGFERIQARKLSDKLHAQAESLECEIRSHEKVTDIKDGEEELIVVTVKGEYHAKSVIIAVGMGMFKPKRMGVRGEEEFEGKGLTYILPVKEELVGKKVVMFGGGNSAIDMALVAVTVTDTTIVHRRGEFRADESNVMALEESKIKKIMNAALISVNGDDRVRSVTIEQDGKTFDLKADLAVINIGISSDLEDIKRWNVELTDSGLIKVDFDMRTSRPGVFACGDVIDYPGKYKQIITGCGEAGTAAVAAYKFVKKPYWA</sequence>
<feature type="domain" description="FAD/NAD(P)-binding" evidence="5">
    <location>
        <begin position="3"/>
        <end position="286"/>
    </location>
</feature>
<gene>
    <name evidence="6" type="ORF">SDC9_110734</name>
</gene>
<keyword evidence="1" id="KW-0285">Flavoprotein</keyword>